<reference evidence="1 2" key="1">
    <citation type="journal article" date="2009" name="Appl. Environ. Microbiol.">
        <title>Genomic analysis of 'Elusimicrobium minutum,' the first cultivated representative of the phylum 'Elusimicrobia' (formerly termite group 1).</title>
        <authorList>
            <person name="Herlemann D.P.R."/>
            <person name="Geissinger O."/>
            <person name="Ikeda-Ohtsubo W."/>
            <person name="Kunin V."/>
            <person name="Sun H."/>
            <person name="Lapidus A."/>
            <person name="Hugenholtz P."/>
            <person name="Brune A."/>
        </authorList>
    </citation>
    <scope>NUCLEOTIDE SEQUENCE [LARGE SCALE GENOMIC DNA]</scope>
    <source>
        <strain evidence="1 2">Pei191</strain>
    </source>
</reference>
<organism evidence="1 2">
    <name type="scientific">Elusimicrobium minutum (strain Pei191)</name>
    <dbReference type="NCBI Taxonomy" id="445932"/>
    <lineage>
        <taxon>Bacteria</taxon>
        <taxon>Pseudomonadati</taxon>
        <taxon>Elusimicrobiota</taxon>
        <taxon>Elusimicrobia</taxon>
        <taxon>Elusimicrobiales</taxon>
        <taxon>Elusimicrobiaceae</taxon>
        <taxon>Elusimicrobium</taxon>
    </lineage>
</organism>
<dbReference type="Proteomes" id="UP000001029">
    <property type="component" value="Chromosome"/>
</dbReference>
<dbReference type="EMBL" id="CP001055">
    <property type="protein sequence ID" value="ACC98205.1"/>
    <property type="molecule type" value="Genomic_DNA"/>
</dbReference>
<dbReference type="KEGG" id="emi:Emin_0650"/>
<evidence type="ECO:0000313" key="2">
    <source>
        <dbReference type="Proteomes" id="UP000001029"/>
    </source>
</evidence>
<name>B2KC78_ELUMP</name>
<evidence type="ECO:0000313" key="1">
    <source>
        <dbReference type="EMBL" id="ACC98205.1"/>
    </source>
</evidence>
<protein>
    <submittedName>
        <fullName evidence="1">Uncharacterized protein</fullName>
    </submittedName>
</protein>
<sequence length="219" mass="25714">MKQKILITIFTLFISMFSFSQEGKLISIDIKDKEFEPVLTEVVEAIKTYVPKKYPYFLDIEQNKYPQTNPFSILVALFDDCDDDHFEKTAHRLSMTWDAAAGVVTNGQTQTPMAYIMTDSIRENCKYYFDDTPHCLFSKTLAALVHEVYGHLYYHFEHPFNNADHFTSENNAYTQSVNILQAMYENMQADAKTPEQERRLFILEHILNNEKNMLRRYSE</sequence>
<keyword evidence="2" id="KW-1185">Reference proteome</keyword>
<dbReference type="AlphaFoldDB" id="B2KC78"/>
<dbReference type="HOGENOM" id="CLU_1259787_0_0_0"/>
<dbReference type="RefSeq" id="WP_012414820.1">
    <property type="nucleotide sequence ID" value="NC_010644.1"/>
</dbReference>
<dbReference type="OrthoDB" id="9809852at2"/>
<proteinExistence type="predicted"/>
<gene>
    <name evidence="1" type="ordered locus">Emin_0650</name>
</gene>
<accession>B2KC78</accession>